<keyword evidence="1" id="KW-0812">Transmembrane</keyword>
<gene>
    <name evidence="2" type="ORF">ZT1A5_G3233</name>
</gene>
<dbReference type="AlphaFoldDB" id="A0A1Y6LBX2"/>
<evidence type="ECO:0000256" key="1">
    <source>
        <dbReference type="SAM" id="Phobius"/>
    </source>
</evidence>
<evidence type="ECO:0000313" key="3">
    <source>
        <dbReference type="Proteomes" id="UP000215453"/>
    </source>
</evidence>
<dbReference type="Proteomes" id="UP000215453">
    <property type="component" value="Chromosome 2"/>
</dbReference>
<accession>A0A1Y6LBX2</accession>
<keyword evidence="1" id="KW-0472">Membrane</keyword>
<evidence type="ECO:0000313" key="2">
    <source>
        <dbReference type="EMBL" id="SMY21795.1"/>
    </source>
</evidence>
<reference evidence="2 3" key="1">
    <citation type="submission" date="2016-10" db="EMBL/GenBank/DDBJ databases">
        <authorList>
            <person name="Varghese N."/>
        </authorList>
    </citation>
    <scope>NUCLEOTIDE SEQUENCE [LARGE SCALE GENOMIC DNA]</scope>
</reference>
<sequence>MSEPLLAHDKCSPKATAQLQIPSDQDRTGRWQAFFVPTALLCLSISGTVIFPLYISKSATTPRNNENSGDTTNFGCDPSGNTFSTYEPPNLFDTRYTFAINLGFGEFEFAAAKLIDVGWDLVVSRGGQALVALCIYRTFRRSMLNGSETSTMSYDKFLALSYAPDTFLALRTYGSELLVGRLSASKRNVCRSVALIACTIYVLVFPTWTSAMTGYQADMVPYIASNISSYVQVEMNSLPSCDGVLFDQIQEGVLFDQNEAVDCIKPIVDWTRIVGVSNTTYVNVTEPFMYASNNVYQRFDGAGTGLTPNYTLIYTPPHSQLRQSGWAYFWHDQRVKTLDDVLERAVCQPGATYKWGFSTMLLLAFLVTTVCIMLTLYAVWLDGMFLRHDGKVEDVFGALRAAFLVVSSFHAEVGAEATILREKELRWQIKQASAHVRIRPMELIARPHGTVFWTEMKSANQDDIPLSKLQEIRSSRRREPVRLVYPEIREPLQG</sequence>
<name>A0A1Y6LBX2_ZYMTR</name>
<feature type="transmembrane region" description="Helical" evidence="1">
    <location>
        <begin position="360"/>
        <end position="381"/>
    </location>
</feature>
<feature type="transmembrane region" description="Helical" evidence="1">
    <location>
        <begin position="189"/>
        <end position="209"/>
    </location>
</feature>
<dbReference type="EMBL" id="LT882677">
    <property type="protein sequence ID" value="SMY21795.1"/>
    <property type="molecule type" value="Genomic_DNA"/>
</dbReference>
<protein>
    <submittedName>
        <fullName evidence="2">Uncharacterized protein</fullName>
    </submittedName>
</protein>
<feature type="transmembrane region" description="Helical" evidence="1">
    <location>
        <begin position="34"/>
        <end position="55"/>
    </location>
</feature>
<organism evidence="2 3">
    <name type="scientific">Zymoseptoria tritici ST99CH_1A5</name>
    <dbReference type="NCBI Taxonomy" id="1276529"/>
    <lineage>
        <taxon>Eukaryota</taxon>
        <taxon>Fungi</taxon>
        <taxon>Dikarya</taxon>
        <taxon>Ascomycota</taxon>
        <taxon>Pezizomycotina</taxon>
        <taxon>Dothideomycetes</taxon>
        <taxon>Dothideomycetidae</taxon>
        <taxon>Mycosphaerellales</taxon>
        <taxon>Mycosphaerellaceae</taxon>
        <taxon>Zymoseptoria</taxon>
    </lineage>
</organism>
<proteinExistence type="predicted"/>
<keyword evidence="1" id="KW-1133">Transmembrane helix</keyword>